<dbReference type="InterPro" id="IPR009018">
    <property type="entry name" value="Signal_recog_particle_SRP9/14"/>
</dbReference>
<dbReference type="STRING" id="431595.K3WSX2"/>
<dbReference type="OMA" id="GHAQFHT"/>
<evidence type="ECO:0008006" key="9">
    <source>
        <dbReference type="Google" id="ProtNLM"/>
    </source>
</evidence>
<dbReference type="Gene3D" id="3.30.720.10">
    <property type="entry name" value="Signal recognition particle alu RNA binding heterodimer, srp9/1"/>
    <property type="match status" value="1"/>
</dbReference>
<comment type="subcellular location">
    <subcellularLocation>
        <location evidence="1">Cytoplasm</location>
    </subcellularLocation>
</comment>
<dbReference type="SUPFAM" id="SSF54762">
    <property type="entry name" value="Signal recognition particle alu RNA binding heterodimer, SRP9/14"/>
    <property type="match status" value="1"/>
</dbReference>
<sequence length="118" mass="12697">MVQVSADTFLTKVAELYEQTTSASKGSVALSCKSVPVKKIAKQNALGGTVDHVLLFRVCKYGNNKHKKKYSTMISATGHAQFHTSLSQIVKTKIDVAISKDIAGGSAKRLAKVKKTTE</sequence>
<reference evidence="7" key="3">
    <citation type="submission" date="2015-02" db="UniProtKB">
        <authorList>
            <consortium name="EnsemblProtists"/>
        </authorList>
    </citation>
    <scope>IDENTIFICATION</scope>
    <source>
        <strain evidence="7">DAOM BR144</strain>
    </source>
</reference>
<evidence type="ECO:0000256" key="2">
    <source>
        <dbReference type="ARBA" id="ARBA00010349"/>
    </source>
</evidence>
<dbReference type="EMBL" id="GL376617">
    <property type="status" value="NOT_ANNOTATED_CDS"/>
    <property type="molecule type" value="Genomic_DNA"/>
</dbReference>
<reference evidence="8" key="2">
    <citation type="submission" date="2010-04" db="EMBL/GenBank/DDBJ databases">
        <authorList>
            <person name="Buell R."/>
            <person name="Hamilton J."/>
            <person name="Hostetler J."/>
        </authorList>
    </citation>
    <scope>NUCLEOTIDE SEQUENCE [LARGE SCALE GENOMIC DNA]</scope>
    <source>
        <strain evidence="8">DAOM:BR144</strain>
    </source>
</reference>
<evidence type="ECO:0000256" key="5">
    <source>
        <dbReference type="ARBA" id="ARBA00023135"/>
    </source>
</evidence>
<evidence type="ECO:0000256" key="3">
    <source>
        <dbReference type="ARBA" id="ARBA00022490"/>
    </source>
</evidence>
<reference evidence="8" key="1">
    <citation type="journal article" date="2010" name="Genome Biol.">
        <title>Genome sequence of the necrotrophic plant pathogen Pythium ultimum reveals original pathogenicity mechanisms and effector repertoire.</title>
        <authorList>
            <person name="Levesque C.A."/>
            <person name="Brouwer H."/>
            <person name="Cano L."/>
            <person name="Hamilton J.P."/>
            <person name="Holt C."/>
            <person name="Huitema E."/>
            <person name="Raffaele S."/>
            <person name="Robideau G.P."/>
            <person name="Thines M."/>
            <person name="Win J."/>
            <person name="Zerillo M.M."/>
            <person name="Beakes G.W."/>
            <person name="Boore J.L."/>
            <person name="Busam D."/>
            <person name="Dumas B."/>
            <person name="Ferriera S."/>
            <person name="Fuerstenberg S.I."/>
            <person name="Gachon C.M."/>
            <person name="Gaulin E."/>
            <person name="Govers F."/>
            <person name="Grenville-Briggs L."/>
            <person name="Horner N."/>
            <person name="Hostetler J."/>
            <person name="Jiang R.H."/>
            <person name="Johnson J."/>
            <person name="Krajaejun T."/>
            <person name="Lin H."/>
            <person name="Meijer H.J."/>
            <person name="Moore B."/>
            <person name="Morris P."/>
            <person name="Phuntmart V."/>
            <person name="Puiu D."/>
            <person name="Shetty J."/>
            <person name="Stajich J.E."/>
            <person name="Tripathy S."/>
            <person name="Wawra S."/>
            <person name="van West P."/>
            <person name="Whitty B.R."/>
            <person name="Coutinho P.M."/>
            <person name="Henrissat B."/>
            <person name="Martin F."/>
            <person name="Thomas P.D."/>
            <person name="Tyler B.M."/>
            <person name="De Vries R.P."/>
            <person name="Kamoun S."/>
            <person name="Yandell M."/>
            <person name="Tisserat N."/>
            <person name="Buell C.R."/>
        </authorList>
    </citation>
    <scope>NUCLEOTIDE SEQUENCE</scope>
    <source>
        <strain evidence="8">DAOM:BR144</strain>
    </source>
</reference>
<dbReference type="EnsemblProtists" id="PYU1_T008066">
    <property type="protein sequence ID" value="PYU1_T008066"/>
    <property type="gene ID" value="PYU1_G008050"/>
</dbReference>
<evidence type="ECO:0000256" key="1">
    <source>
        <dbReference type="ARBA" id="ARBA00004496"/>
    </source>
</evidence>
<dbReference type="eggNOG" id="ENOG502SSVI">
    <property type="taxonomic scope" value="Eukaryota"/>
</dbReference>
<dbReference type="InParanoid" id="K3WSX2"/>
<comment type="similarity">
    <text evidence="2">Belongs to the SRP14 family.</text>
</comment>
<evidence type="ECO:0000313" key="7">
    <source>
        <dbReference type="EnsemblProtists" id="PYU1_T008066"/>
    </source>
</evidence>
<dbReference type="GO" id="GO:0005786">
    <property type="term" value="C:signal recognition particle, endoplasmic reticulum targeting"/>
    <property type="evidence" value="ECO:0007669"/>
    <property type="project" value="UniProtKB-KW"/>
</dbReference>
<protein>
    <recommendedName>
        <fullName evidence="9">Signal recognition particle 14 kDa protein</fullName>
    </recommendedName>
</protein>
<keyword evidence="4" id="KW-0694">RNA-binding</keyword>
<dbReference type="InterPro" id="IPR003210">
    <property type="entry name" value="Signal_recog_particle_SRP14"/>
</dbReference>
<dbReference type="GO" id="GO:0008312">
    <property type="term" value="F:7S RNA binding"/>
    <property type="evidence" value="ECO:0007669"/>
    <property type="project" value="InterPro"/>
</dbReference>
<accession>K3WSX2</accession>
<keyword evidence="8" id="KW-1185">Reference proteome</keyword>
<dbReference type="VEuPathDB" id="FungiDB:PYU1_G008050"/>
<evidence type="ECO:0000256" key="4">
    <source>
        <dbReference type="ARBA" id="ARBA00022884"/>
    </source>
</evidence>
<name>K3WSX2_GLOUD</name>
<keyword evidence="5" id="KW-0733">Signal recognition particle</keyword>
<keyword evidence="3" id="KW-0963">Cytoplasm</keyword>
<evidence type="ECO:0000256" key="6">
    <source>
        <dbReference type="ARBA" id="ARBA00023274"/>
    </source>
</evidence>
<proteinExistence type="inferred from homology"/>
<dbReference type="HOGENOM" id="CLU_2032730_0_0_1"/>
<dbReference type="GO" id="GO:0006614">
    <property type="term" value="P:SRP-dependent cotranslational protein targeting to membrane"/>
    <property type="evidence" value="ECO:0007669"/>
    <property type="project" value="InterPro"/>
</dbReference>
<dbReference type="Proteomes" id="UP000019132">
    <property type="component" value="Unassembled WGS sequence"/>
</dbReference>
<keyword evidence="6" id="KW-0687">Ribonucleoprotein</keyword>
<dbReference type="AlphaFoldDB" id="K3WSX2"/>
<organism evidence="7 8">
    <name type="scientific">Globisporangium ultimum (strain ATCC 200006 / CBS 805.95 / DAOM BR144)</name>
    <name type="common">Pythium ultimum</name>
    <dbReference type="NCBI Taxonomy" id="431595"/>
    <lineage>
        <taxon>Eukaryota</taxon>
        <taxon>Sar</taxon>
        <taxon>Stramenopiles</taxon>
        <taxon>Oomycota</taxon>
        <taxon>Peronosporomycetes</taxon>
        <taxon>Pythiales</taxon>
        <taxon>Pythiaceae</taxon>
        <taxon>Globisporangium</taxon>
    </lineage>
</organism>
<dbReference type="Pfam" id="PF02290">
    <property type="entry name" value="SRP14"/>
    <property type="match status" value="1"/>
</dbReference>
<dbReference type="GO" id="GO:0030942">
    <property type="term" value="F:endoplasmic reticulum signal peptide binding"/>
    <property type="evidence" value="ECO:0007669"/>
    <property type="project" value="InterPro"/>
</dbReference>
<evidence type="ECO:0000313" key="8">
    <source>
        <dbReference type="Proteomes" id="UP000019132"/>
    </source>
</evidence>